<dbReference type="GO" id="GO:0008017">
    <property type="term" value="F:microtubule binding"/>
    <property type="evidence" value="ECO:0007669"/>
    <property type="project" value="InterPro"/>
</dbReference>
<dbReference type="Pfam" id="PF25281">
    <property type="entry name" value="MBL_MAP1B"/>
    <property type="match status" value="1"/>
</dbReference>
<dbReference type="PANTHER" id="PTHR13843">
    <property type="entry name" value="MICROTUBULE-ASSOCIATED PROTEIN"/>
    <property type="match status" value="1"/>
</dbReference>
<accession>A0A8W8HRM3</accession>
<feature type="compositionally biased region" description="Acidic residues" evidence="1">
    <location>
        <begin position="832"/>
        <end position="850"/>
    </location>
</feature>
<feature type="compositionally biased region" description="Polar residues" evidence="1">
    <location>
        <begin position="958"/>
        <end position="968"/>
    </location>
</feature>
<feature type="compositionally biased region" description="Basic and acidic residues" evidence="1">
    <location>
        <begin position="1138"/>
        <end position="1154"/>
    </location>
</feature>
<evidence type="ECO:0000256" key="1">
    <source>
        <dbReference type="SAM" id="MobiDB-lite"/>
    </source>
</evidence>
<feature type="domain" description="Microtubule-associated protein 1A/B/S-like MBL-like" evidence="3">
    <location>
        <begin position="230"/>
        <end position="488"/>
    </location>
</feature>
<feature type="compositionally biased region" description="Low complexity" evidence="1">
    <location>
        <begin position="658"/>
        <end position="673"/>
    </location>
</feature>
<dbReference type="InterPro" id="IPR026074">
    <property type="entry name" value="MAP1"/>
</dbReference>
<dbReference type="GO" id="GO:0045202">
    <property type="term" value="C:synapse"/>
    <property type="evidence" value="ECO:0007669"/>
    <property type="project" value="TreeGrafter"/>
</dbReference>
<reference evidence="4" key="1">
    <citation type="submission" date="2022-08" db="UniProtKB">
        <authorList>
            <consortium name="EnsemblMetazoa"/>
        </authorList>
    </citation>
    <scope>IDENTIFICATION</scope>
    <source>
        <strain evidence="4">05x7-T-G4-1.051#20</strain>
    </source>
</reference>
<dbReference type="GO" id="GO:0000226">
    <property type="term" value="P:microtubule cytoskeleton organization"/>
    <property type="evidence" value="ECO:0007669"/>
    <property type="project" value="InterPro"/>
</dbReference>
<dbReference type="InterPro" id="IPR056617">
    <property type="entry name" value="MAP1B/S_N"/>
</dbReference>
<feature type="compositionally biased region" description="Polar residues" evidence="1">
    <location>
        <begin position="1190"/>
        <end position="1202"/>
    </location>
</feature>
<evidence type="ECO:0000313" key="5">
    <source>
        <dbReference type="Proteomes" id="UP000005408"/>
    </source>
</evidence>
<dbReference type="GO" id="GO:0005874">
    <property type="term" value="C:microtubule"/>
    <property type="evidence" value="ECO:0007669"/>
    <property type="project" value="InterPro"/>
</dbReference>
<feature type="compositionally biased region" description="Low complexity" evidence="1">
    <location>
        <begin position="490"/>
        <end position="500"/>
    </location>
</feature>
<dbReference type="GO" id="GO:0043025">
    <property type="term" value="C:neuronal cell body"/>
    <property type="evidence" value="ECO:0007669"/>
    <property type="project" value="TreeGrafter"/>
</dbReference>
<feature type="compositionally biased region" description="Basic and acidic residues" evidence="1">
    <location>
        <begin position="1088"/>
        <end position="1103"/>
    </location>
</feature>
<dbReference type="GO" id="GO:0003779">
    <property type="term" value="F:actin binding"/>
    <property type="evidence" value="ECO:0007669"/>
    <property type="project" value="TreeGrafter"/>
</dbReference>
<dbReference type="GO" id="GO:0030425">
    <property type="term" value="C:dendrite"/>
    <property type="evidence" value="ECO:0007669"/>
    <property type="project" value="TreeGrafter"/>
</dbReference>
<dbReference type="GO" id="GO:0031114">
    <property type="term" value="P:regulation of microtubule depolymerization"/>
    <property type="evidence" value="ECO:0007669"/>
    <property type="project" value="TreeGrafter"/>
</dbReference>
<feature type="region of interest" description="Disordered" evidence="1">
    <location>
        <begin position="767"/>
        <end position="1202"/>
    </location>
</feature>
<proteinExistence type="predicted"/>
<dbReference type="EnsemblMetazoa" id="G10753.1">
    <property type="protein sequence ID" value="G10753.1:cds"/>
    <property type="gene ID" value="G10753"/>
</dbReference>
<evidence type="ECO:0008006" key="6">
    <source>
        <dbReference type="Google" id="ProtNLM"/>
    </source>
</evidence>
<feature type="compositionally biased region" description="Polar residues" evidence="1">
    <location>
        <begin position="1002"/>
        <end position="1013"/>
    </location>
</feature>
<dbReference type="GO" id="GO:0005829">
    <property type="term" value="C:cytosol"/>
    <property type="evidence" value="ECO:0007669"/>
    <property type="project" value="TreeGrafter"/>
</dbReference>
<evidence type="ECO:0000313" key="4">
    <source>
        <dbReference type="EnsemblMetazoa" id="G10753.1:cds"/>
    </source>
</evidence>
<keyword evidence="5" id="KW-1185">Reference proteome</keyword>
<feature type="compositionally biased region" description="Basic and acidic residues" evidence="1">
    <location>
        <begin position="681"/>
        <end position="691"/>
    </location>
</feature>
<protein>
    <recommendedName>
        <fullName evidence="6">Microtubule-associated protein futsch</fullName>
    </recommendedName>
</protein>
<feature type="compositionally biased region" description="Basic and acidic residues" evidence="1">
    <location>
        <begin position="560"/>
        <end position="619"/>
    </location>
</feature>
<sequence length="1326" mass="143815">MESENGSGAIAGSDSIVPGVDKGAALLLVIGEPSTEDEKTQILGEITRAFKYWGSEDVDINEELSGIANRAALGEEGINVYPVGPHQDGARERVIRHRSEMMASEILVNPQLQTLTAALKNFFSIDMPYKHLVFAGPYMEGSGAWVLQDDIFSVSKVVSVLNDPKLKVKSKKFCVQCHQEGEWKQVNLLKVAGFKDHGFTVTPTETQTNHHGIIQFAAYISNFVKPMTITDLMKSTDLVGSLKFTSPTMYIFPGCEGDSALFAMREFNLLINGGFRRKSCFWDFARHLERIDAMLITHLGIDNVFGMSSLLQRKSEGKVSTDIGYVYMNATEKPASPNGLKLASLKINVAEEGTGIVEACKKIGLAPHPCTRANSSSPLAPVNLYHKVGHGTLDMYVLNPVADSKELKEFLQQWQKNGADFGISQGMPLPNLVSICALLVWKPANPSEKIIRILFPGNAPQHKIAEGLEKVKHLDFLKFPSCSAKDLSSKGAGKKPPAAATRPSSGKPAVGRLSLEAGKAAAKPPNDTKAASSKSLNGQSKARPSTDHKAPPKSVSDTKVSSKAEATKPEKKDVQRSKSDLNKTVDKHKAKPIESPKHTAPKAKVEPKKTSKPPEEKSSNKGTPSKSTPKKDIKPVAESTPKKASPEKETRKSPVKNKTATPSKPKTPTSEASAKPPVTAEPDKKDVKVPSEPEVAATGNLLDFDPFSNVSQGLPTDSGVPAQQQNLMDDPFSMKNNTVPDEQDLIQPSAPVAFSQQEPDVIPEAFPNDMAKSFSQPEQDLMGEPDVVPPGQVDKISDNLMDDEGTSVDAISADRALQSPVEPAAATMDALDKEDAEVEDGEDSADELDSQGDSAEVTADPESQGSQEDAKPIDREEDVSPFAFENKGFTDLSQNQDEGVDEMSEQTNTSEEKSEAEDKGESEKDDESHGGGPQEVPAEDKPFTEPVIFDDGFHENENSIQREINYQANGAPLDSIREEDDAGHGRMTDSMGMGLNPFNGLDQAQINQPSSEQKPFASDDPFHGQLSMGYQPAKDPVSMRQIPCQEGYEFDPYGEGETKSDSGEEDIGEFDADKDWGRPMGLPSPPPPEEKAEAEVKKTEKVANGKHPKPASSSKEPAKSSNTTNKTATSRAATSKSLTEKKGGLNTTRTEKLNTSRTETSSSTTSKPRPASATVGEPKTKPASKRPATATGSTRASPSATKMPSLPALHAYYMDLAYIPNHGNPATCDVEFFKRVRAKHYVYSSMNPNTQTLNALLDAKASWQEPDLQVTLIPTYDTDVLRQWMVEKQERLTELKVEVAPSASRCTVQLQEHETCCLAYRLELCS</sequence>
<evidence type="ECO:0000259" key="3">
    <source>
        <dbReference type="Pfam" id="PF25281"/>
    </source>
</evidence>
<feature type="compositionally biased region" description="Low complexity" evidence="1">
    <location>
        <begin position="1155"/>
        <end position="1174"/>
    </location>
</feature>
<dbReference type="GO" id="GO:0007409">
    <property type="term" value="P:axonogenesis"/>
    <property type="evidence" value="ECO:0007669"/>
    <property type="project" value="TreeGrafter"/>
</dbReference>
<feature type="compositionally biased region" description="Low complexity" evidence="1">
    <location>
        <begin position="1110"/>
        <end position="1137"/>
    </location>
</feature>
<dbReference type="PANTHER" id="PTHR13843:SF12">
    <property type="entry name" value="ATPASE F1_V1_A1 COMPLEX ALPHA_BETA SUBUNIT NUCLEOTIDE-BINDING DOMAIN-CONTAINING PROTEIN"/>
    <property type="match status" value="1"/>
</dbReference>
<feature type="compositionally biased region" description="Basic and acidic residues" evidence="1">
    <location>
        <begin position="629"/>
        <end position="652"/>
    </location>
</feature>
<dbReference type="InterPro" id="IPR057480">
    <property type="entry name" value="MAP1A/B/S-like_MBL"/>
</dbReference>
<feature type="compositionally biased region" description="Polar residues" evidence="1">
    <location>
        <begin position="708"/>
        <end position="725"/>
    </location>
</feature>
<dbReference type="GO" id="GO:0005875">
    <property type="term" value="C:microtubule associated complex"/>
    <property type="evidence" value="ECO:0007669"/>
    <property type="project" value="TreeGrafter"/>
</dbReference>
<feature type="region of interest" description="Disordered" evidence="1">
    <location>
        <begin position="485"/>
        <end position="725"/>
    </location>
</feature>
<dbReference type="GO" id="GO:0016358">
    <property type="term" value="P:dendrite development"/>
    <property type="evidence" value="ECO:0007669"/>
    <property type="project" value="TreeGrafter"/>
</dbReference>
<feature type="compositionally biased region" description="Polar residues" evidence="1">
    <location>
        <begin position="529"/>
        <end position="543"/>
    </location>
</feature>
<name>A0A8W8HRM3_MAGGI</name>
<feature type="domain" description="Microtubule-associated protein 1B/S N-terminal" evidence="2">
    <location>
        <begin position="26"/>
        <end position="222"/>
    </location>
</feature>
<organism evidence="4 5">
    <name type="scientific">Magallana gigas</name>
    <name type="common">Pacific oyster</name>
    <name type="synonym">Crassostrea gigas</name>
    <dbReference type="NCBI Taxonomy" id="29159"/>
    <lineage>
        <taxon>Eukaryota</taxon>
        <taxon>Metazoa</taxon>
        <taxon>Spiralia</taxon>
        <taxon>Lophotrochozoa</taxon>
        <taxon>Mollusca</taxon>
        <taxon>Bivalvia</taxon>
        <taxon>Autobranchia</taxon>
        <taxon>Pteriomorphia</taxon>
        <taxon>Ostreida</taxon>
        <taxon>Ostreoidea</taxon>
        <taxon>Ostreidae</taxon>
        <taxon>Magallana</taxon>
    </lineage>
</organism>
<feature type="compositionally biased region" description="Basic and acidic residues" evidence="1">
    <location>
        <begin position="910"/>
        <end position="929"/>
    </location>
</feature>
<dbReference type="Pfam" id="PF23415">
    <property type="entry name" value="MAPB1_N"/>
    <property type="match status" value="1"/>
</dbReference>
<dbReference type="Proteomes" id="UP000005408">
    <property type="component" value="Unassembled WGS sequence"/>
</dbReference>
<evidence type="ECO:0000259" key="2">
    <source>
        <dbReference type="Pfam" id="PF23415"/>
    </source>
</evidence>